<organism evidence="3 4">
    <name type="scientific">Streptomyces desertarenae</name>
    <dbReference type="NCBI Taxonomy" id="2666184"/>
    <lineage>
        <taxon>Bacteria</taxon>
        <taxon>Bacillati</taxon>
        <taxon>Actinomycetota</taxon>
        <taxon>Actinomycetes</taxon>
        <taxon>Kitasatosporales</taxon>
        <taxon>Streptomycetaceae</taxon>
        <taxon>Streptomyces</taxon>
    </lineage>
</organism>
<dbReference type="Proteomes" id="UP001597365">
    <property type="component" value="Unassembled WGS sequence"/>
</dbReference>
<feature type="signal peptide" evidence="2">
    <location>
        <begin position="1"/>
        <end position="33"/>
    </location>
</feature>
<evidence type="ECO:0008006" key="5">
    <source>
        <dbReference type="Google" id="ProtNLM"/>
    </source>
</evidence>
<keyword evidence="4" id="KW-1185">Reference proteome</keyword>
<dbReference type="EMBL" id="JBHUFU010000001">
    <property type="protein sequence ID" value="MFD1828523.1"/>
    <property type="molecule type" value="Genomic_DNA"/>
</dbReference>
<proteinExistence type="predicted"/>
<sequence>MTAPSRARASRTPVRSLLAALLLAGAGCTAPPAADSAPEPRDGAARQDTSAPRAAGRIPADDLGLLHEAEQELQRRCMAAKGFRLWPVPEEPLPEARDFPYVVDDPAWAQRYGYGSSLEERAGHLRAEDPNRVYLRGLPEERRQAAITALNGSRSDPGQLRAVLPGGAVVGHSATGCRAESWRELYKDLSGWFEARNVVANLGAPRHRRVTAEPEYARSVAAWSACMEAAGFPYEDPADSRAEFLGEDRPRDAAREKRAAVREARCALSSGLSSVAARLDRHHDRALRREHRTAVDRLERLRAAALPRARDVLAR</sequence>
<gene>
    <name evidence="3" type="ORF">ACFSJS_02435</name>
</gene>
<evidence type="ECO:0000256" key="2">
    <source>
        <dbReference type="SAM" id="SignalP"/>
    </source>
</evidence>
<dbReference type="RefSeq" id="WP_380896124.1">
    <property type="nucleotide sequence ID" value="NZ_JBHUFU010000001.1"/>
</dbReference>
<keyword evidence="2" id="KW-0732">Signal</keyword>
<comment type="caution">
    <text evidence="3">The sequence shown here is derived from an EMBL/GenBank/DDBJ whole genome shotgun (WGS) entry which is preliminary data.</text>
</comment>
<evidence type="ECO:0000313" key="3">
    <source>
        <dbReference type="EMBL" id="MFD1828523.1"/>
    </source>
</evidence>
<protein>
    <recommendedName>
        <fullName evidence="5">Secreted protein</fullName>
    </recommendedName>
</protein>
<reference evidence="4" key="1">
    <citation type="journal article" date="2019" name="Int. J. Syst. Evol. Microbiol.">
        <title>The Global Catalogue of Microorganisms (GCM) 10K type strain sequencing project: providing services to taxonomists for standard genome sequencing and annotation.</title>
        <authorList>
            <consortium name="The Broad Institute Genomics Platform"/>
            <consortium name="The Broad Institute Genome Sequencing Center for Infectious Disease"/>
            <person name="Wu L."/>
            <person name="Ma J."/>
        </authorList>
    </citation>
    <scope>NUCLEOTIDE SEQUENCE [LARGE SCALE GENOMIC DNA]</scope>
    <source>
        <strain evidence="4">CGMCC 4.7455</strain>
    </source>
</reference>
<feature type="region of interest" description="Disordered" evidence="1">
    <location>
        <begin position="29"/>
        <end position="60"/>
    </location>
</feature>
<dbReference type="PROSITE" id="PS51257">
    <property type="entry name" value="PROKAR_LIPOPROTEIN"/>
    <property type="match status" value="1"/>
</dbReference>
<evidence type="ECO:0000256" key="1">
    <source>
        <dbReference type="SAM" id="MobiDB-lite"/>
    </source>
</evidence>
<evidence type="ECO:0000313" key="4">
    <source>
        <dbReference type="Proteomes" id="UP001597365"/>
    </source>
</evidence>
<feature type="chain" id="PRO_5046322655" description="Secreted protein" evidence="2">
    <location>
        <begin position="34"/>
        <end position="315"/>
    </location>
</feature>
<accession>A0ABW4PCX2</accession>
<name>A0ABW4PCX2_9ACTN</name>